<evidence type="ECO:0000256" key="6">
    <source>
        <dbReference type="ARBA" id="ARBA00023136"/>
    </source>
</evidence>
<dbReference type="EMBL" id="HG934468">
    <property type="protein sequence ID" value="CDN32383.1"/>
    <property type="molecule type" value="Genomic_DNA"/>
</dbReference>
<gene>
    <name evidence="11" type="ORF">BN938_2311</name>
</gene>
<evidence type="ECO:0000313" key="11">
    <source>
        <dbReference type="EMBL" id="CDN32383.1"/>
    </source>
</evidence>
<dbReference type="Pfam" id="PF13715">
    <property type="entry name" value="CarbopepD_reg_2"/>
    <property type="match status" value="1"/>
</dbReference>
<dbReference type="PROSITE" id="PS51257">
    <property type="entry name" value="PROKAR_LIPOPROTEIN"/>
    <property type="match status" value="1"/>
</dbReference>
<dbReference type="STRING" id="1433126.BN938_2311"/>
<keyword evidence="5 9" id="KW-0732">Signal</keyword>
<evidence type="ECO:0000256" key="5">
    <source>
        <dbReference type="ARBA" id="ARBA00022729"/>
    </source>
</evidence>
<dbReference type="GO" id="GO:0015344">
    <property type="term" value="F:siderophore uptake transmembrane transporter activity"/>
    <property type="evidence" value="ECO:0007669"/>
    <property type="project" value="TreeGrafter"/>
</dbReference>
<keyword evidence="6 8" id="KW-0472">Membrane</keyword>
<dbReference type="InterPro" id="IPR023997">
    <property type="entry name" value="TonB-dep_OMP_SusC/RagA_CS"/>
</dbReference>
<dbReference type="Gene3D" id="2.60.40.1120">
    <property type="entry name" value="Carboxypeptidase-like, regulatory domain"/>
    <property type="match status" value="1"/>
</dbReference>
<dbReference type="GO" id="GO:0009279">
    <property type="term" value="C:cell outer membrane"/>
    <property type="evidence" value="ECO:0007669"/>
    <property type="project" value="UniProtKB-SubCell"/>
</dbReference>
<dbReference type="FunFam" id="2.170.130.10:FF:000008">
    <property type="entry name" value="SusC/RagA family TonB-linked outer membrane protein"/>
    <property type="match status" value="1"/>
</dbReference>
<accession>A0A060RDP7</accession>
<dbReference type="GO" id="GO:0044718">
    <property type="term" value="P:siderophore transmembrane transport"/>
    <property type="evidence" value="ECO:0007669"/>
    <property type="project" value="TreeGrafter"/>
</dbReference>
<name>A0A060RDP7_9BACT</name>
<dbReference type="PANTHER" id="PTHR30069:SF29">
    <property type="entry name" value="HEMOGLOBIN AND HEMOGLOBIN-HAPTOGLOBIN-BINDING PROTEIN 1-RELATED"/>
    <property type="match status" value="1"/>
</dbReference>
<evidence type="ECO:0000256" key="3">
    <source>
        <dbReference type="ARBA" id="ARBA00022452"/>
    </source>
</evidence>
<comment type="similarity">
    <text evidence="8">Belongs to the TonB-dependent receptor family.</text>
</comment>
<dbReference type="InterPro" id="IPR036942">
    <property type="entry name" value="Beta-barrel_TonB_sf"/>
</dbReference>
<dbReference type="KEGG" id="rbc:BN938_2311"/>
<keyword evidence="2 8" id="KW-0813">Transport</keyword>
<feature type="signal peptide" evidence="9">
    <location>
        <begin position="1"/>
        <end position="20"/>
    </location>
</feature>
<dbReference type="InterPro" id="IPR037066">
    <property type="entry name" value="Plug_dom_sf"/>
</dbReference>
<dbReference type="NCBIfam" id="TIGR04056">
    <property type="entry name" value="OMP_RagA_SusC"/>
    <property type="match status" value="1"/>
</dbReference>
<dbReference type="InterPro" id="IPR012910">
    <property type="entry name" value="Plug_dom"/>
</dbReference>
<evidence type="ECO:0000256" key="2">
    <source>
        <dbReference type="ARBA" id="ARBA00022448"/>
    </source>
</evidence>
<dbReference type="SUPFAM" id="SSF56935">
    <property type="entry name" value="Porins"/>
    <property type="match status" value="1"/>
</dbReference>
<dbReference type="HOGENOM" id="CLU_004317_0_1_10"/>
<dbReference type="AlphaFoldDB" id="A0A060RDP7"/>
<evidence type="ECO:0000259" key="10">
    <source>
        <dbReference type="Pfam" id="PF07715"/>
    </source>
</evidence>
<keyword evidence="12" id="KW-1185">Reference proteome</keyword>
<sequence>MKKVQLFLVMLFVSCLTVAAQNLTVTGKVTYADDGSPVIGATISVKGTNVAVLSDVNGAYKITIPTSTQLKVLEFSFTGLQTKEVSVSQSGNIDVSLAADTRALEEVVVTGYGSFSKRDYTGSAATVSTSRTKDVPSVSVQSRIAGAIPGVQITSTSGQPGAVESVRIRGMGSINAGNEPLYVVDGVPVFTGNANNFGYAVAGNSILSTINPNDIENITVIKDAAAASLYGSRAANGVIIITTKKGKSGKTTFNSKASYGVTSMAENWRPVLGGEETRTLWHLALKNYGQYTAGMSETAAIKLADDEIDGFYTKPWSGWTNWRDYLLKTGKAQQYEVSASGGNEKTRFFSSLSYSDMEGITLRSDYKRITGRANVSHTAGRFTLEAGTMFSNTNQDVDSEGTSYSSPMMAIAIALSPADYPYNPDGSINITEGFPFPGNPLANPLQSAEYNYNTSTVNRTMTNVSGKLDIADGLAIKQVLSYDLIASNNRVWWDPRSNDGKTAGGVYQKYWYNRSTLTSQSQIMYNKTFASKHNVAVLGSFEVENYNLDYVSANGQNYPTYLLPEVSNAGTKSGGSGQSGYSMMSYLVDANYNYDNKYYGKISFRRDGSSRLAKENRWGNFWAASASWKISEEDFFRSGSVSNVVNDLKIRASYGVNGTQPAGYYDFMGLFGYGYNYNGAPGSAEAQMPNPQLTWESNVASNIGLDFTLFNKVFVTFDIYQRDTKDLILGKPISTVTGFGSIATNIGSLRNKGMELDVKFLALSNADFYWNIGLNLANNTNTVIALADGQKEIQEGRWTHRLNNPYYAFNLFEFAGVDPATGREQYYTNTPKKVNEDFEIIDRTITTDATKVNKAIVGRWDPVIQGGITNNFNWKNLDLGFTLTYSLGGQCVDNMAVNYTNGASWAQDGVSIPTYNDINKMWKKPGDIAELPMYAYGGSVNNYTSTRFLMSTDHLRMKNITLGYSLPKSILSKIKFEKIRFYASANNLFTIKDKNMYLDPETPIGGSVSFETPQLRTVTFGIELGF</sequence>
<protein>
    <submittedName>
        <fullName evidence="11">SusC</fullName>
    </submittedName>
</protein>
<dbReference type="NCBIfam" id="TIGR04057">
    <property type="entry name" value="SusC_RagA_signa"/>
    <property type="match status" value="1"/>
</dbReference>
<dbReference type="InterPro" id="IPR023996">
    <property type="entry name" value="TonB-dep_OMP_SusC/RagA"/>
</dbReference>
<keyword evidence="4 8" id="KW-0812">Transmembrane</keyword>
<dbReference type="InterPro" id="IPR039426">
    <property type="entry name" value="TonB-dep_rcpt-like"/>
</dbReference>
<dbReference type="Proteomes" id="UP000027616">
    <property type="component" value="Chromosome I"/>
</dbReference>
<comment type="subcellular location">
    <subcellularLocation>
        <location evidence="1 8">Cell outer membrane</location>
        <topology evidence="1 8">Multi-pass membrane protein</topology>
    </subcellularLocation>
</comment>
<feature type="chain" id="PRO_5001589611" evidence="9">
    <location>
        <begin position="21"/>
        <end position="1026"/>
    </location>
</feature>
<dbReference type="Pfam" id="PF07715">
    <property type="entry name" value="Plug"/>
    <property type="match status" value="1"/>
</dbReference>
<dbReference type="Gene3D" id="2.170.130.10">
    <property type="entry name" value="TonB-dependent receptor, plug domain"/>
    <property type="match status" value="1"/>
</dbReference>
<evidence type="ECO:0000256" key="4">
    <source>
        <dbReference type="ARBA" id="ARBA00022692"/>
    </source>
</evidence>
<dbReference type="PANTHER" id="PTHR30069">
    <property type="entry name" value="TONB-DEPENDENT OUTER MEMBRANE RECEPTOR"/>
    <property type="match status" value="1"/>
</dbReference>
<reference evidence="11 12" key="1">
    <citation type="journal article" date="2015" name="Genome Announc.">
        <title>Complete Genome Sequence of the Novel Leech Symbiont Mucinivorans hirudinis M3T.</title>
        <authorList>
            <person name="Nelson M.C."/>
            <person name="Bomar L."/>
            <person name="Graf J."/>
        </authorList>
    </citation>
    <scope>NUCLEOTIDE SEQUENCE [LARGE SCALE GENOMIC DNA]</scope>
    <source>
        <strain evidence="12">M3</strain>
    </source>
</reference>
<feature type="domain" description="TonB-dependent receptor plug" evidence="10">
    <location>
        <begin position="117"/>
        <end position="238"/>
    </location>
</feature>
<dbReference type="OrthoDB" id="9764669at2"/>
<dbReference type="PROSITE" id="PS52016">
    <property type="entry name" value="TONB_DEPENDENT_REC_3"/>
    <property type="match status" value="1"/>
</dbReference>
<proteinExistence type="inferred from homology"/>
<dbReference type="Gene3D" id="2.40.170.20">
    <property type="entry name" value="TonB-dependent receptor, beta-barrel domain"/>
    <property type="match status" value="1"/>
</dbReference>
<dbReference type="eggNOG" id="COG4771">
    <property type="taxonomic scope" value="Bacteria"/>
</dbReference>
<evidence type="ECO:0000256" key="7">
    <source>
        <dbReference type="ARBA" id="ARBA00023237"/>
    </source>
</evidence>
<evidence type="ECO:0000256" key="9">
    <source>
        <dbReference type="SAM" id="SignalP"/>
    </source>
</evidence>
<keyword evidence="3 8" id="KW-1134">Transmembrane beta strand</keyword>
<evidence type="ECO:0000256" key="8">
    <source>
        <dbReference type="PROSITE-ProRule" id="PRU01360"/>
    </source>
</evidence>
<dbReference type="InterPro" id="IPR008969">
    <property type="entry name" value="CarboxyPept-like_regulatory"/>
</dbReference>
<dbReference type="PATRIC" id="fig|1433126.3.peg.2283"/>
<keyword evidence="7 8" id="KW-0998">Cell outer membrane</keyword>
<dbReference type="SUPFAM" id="SSF49464">
    <property type="entry name" value="Carboxypeptidase regulatory domain-like"/>
    <property type="match status" value="1"/>
</dbReference>
<organism evidence="11 12">
    <name type="scientific">Mucinivorans hirudinis</name>
    <dbReference type="NCBI Taxonomy" id="1433126"/>
    <lineage>
        <taxon>Bacteria</taxon>
        <taxon>Pseudomonadati</taxon>
        <taxon>Bacteroidota</taxon>
        <taxon>Bacteroidia</taxon>
        <taxon>Bacteroidales</taxon>
        <taxon>Rikenellaceae</taxon>
        <taxon>Mucinivorans</taxon>
    </lineage>
</organism>
<evidence type="ECO:0000313" key="12">
    <source>
        <dbReference type="Proteomes" id="UP000027616"/>
    </source>
</evidence>
<evidence type="ECO:0000256" key="1">
    <source>
        <dbReference type="ARBA" id="ARBA00004571"/>
    </source>
</evidence>